<dbReference type="EMBL" id="BOSE01000006">
    <property type="protein sequence ID" value="GIP17509.1"/>
    <property type="molecule type" value="Genomic_DNA"/>
</dbReference>
<dbReference type="AlphaFoldDB" id="A0A919YSS3"/>
<evidence type="ECO:0000313" key="1">
    <source>
        <dbReference type="EMBL" id="GIP17509.1"/>
    </source>
</evidence>
<protein>
    <submittedName>
        <fullName evidence="1">Uncharacterized protein</fullName>
    </submittedName>
</protein>
<gene>
    <name evidence="1" type="ORF">J40TS1_31510</name>
</gene>
<sequence>MDKLIKTKVQELVYSGSPVSGYFIKDIDLYNSNLFENEQVRRSVLIENCIIDKLDLTIMEFTEEVIIRDCSINLASFHGAYFYKGISIERCVFNEIFYFDCGGHNESSYTVRLIENKFRKYVDFFDAWFMGPVEIRNCQFIGGTNLLCDSQAFDVEPIIENNTGNLRLES</sequence>
<keyword evidence="2" id="KW-1185">Reference proteome</keyword>
<accession>A0A919YSS3</accession>
<proteinExistence type="predicted"/>
<dbReference type="Proteomes" id="UP000683139">
    <property type="component" value="Unassembled WGS sequence"/>
</dbReference>
<reference evidence="1" key="1">
    <citation type="submission" date="2021-03" db="EMBL/GenBank/DDBJ databases">
        <title>Antimicrobial resistance genes in bacteria isolated from Japanese honey, and their potential for conferring macrolide and lincosamide resistance in the American foulbrood pathogen Paenibacillus larvae.</title>
        <authorList>
            <person name="Okamoto M."/>
            <person name="Kumagai M."/>
            <person name="Kanamori H."/>
            <person name="Takamatsu D."/>
        </authorList>
    </citation>
    <scope>NUCLEOTIDE SEQUENCE</scope>
    <source>
        <strain evidence="1">J40TS1</strain>
    </source>
</reference>
<evidence type="ECO:0000313" key="2">
    <source>
        <dbReference type="Proteomes" id="UP000683139"/>
    </source>
</evidence>
<organism evidence="1 2">
    <name type="scientific">Paenibacillus montaniterrae</name>
    <dbReference type="NCBI Taxonomy" id="429341"/>
    <lineage>
        <taxon>Bacteria</taxon>
        <taxon>Bacillati</taxon>
        <taxon>Bacillota</taxon>
        <taxon>Bacilli</taxon>
        <taxon>Bacillales</taxon>
        <taxon>Paenibacillaceae</taxon>
        <taxon>Paenibacillus</taxon>
    </lineage>
</organism>
<dbReference type="RefSeq" id="WP_213516931.1">
    <property type="nucleotide sequence ID" value="NZ_BOSE01000006.1"/>
</dbReference>
<comment type="caution">
    <text evidence="1">The sequence shown here is derived from an EMBL/GenBank/DDBJ whole genome shotgun (WGS) entry which is preliminary data.</text>
</comment>
<name>A0A919YSS3_9BACL</name>